<dbReference type="PRINTS" id="PR00411">
    <property type="entry name" value="PNDRDTASEI"/>
</dbReference>
<dbReference type="PANTHER" id="PTHR43706:SF47">
    <property type="entry name" value="EXTERNAL NADH-UBIQUINONE OXIDOREDUCTASE 1, MITOCHONDRIAL-RELATED"/>
    <property type="match status" value="1"/>
</dbReference>
<gene>
    <name evidence="12" type="ORF">GCM10011339_21050</name>
</gene>
<dbReference type="RefSeq" id="WP_229683392.1">
    <property type="nucleotide sequence ID" value="NZ_BMIU01000009.1"/>
</dbReference>
<evidence type="ECO:0000256" key="3">
    <source>
        <dbReference type="ARBA" id="ARBA00022630"/>
    </source>
</evidence>
<keyword evidence="9" id="KW-1133">Transmembrane helix</keyword>
<keyword evidence="7" id="KW-0520">NAD</keyword>
<organism evidence="12 13">
    <name type="scientific">Echinicola rosea</name>
    <dbReference type="NCBI Taxonomy" id="1807691"/>
    <lineage>
        <taxon>Bacteria</taxon>
        <taxon>Pseudomonadati</taxon>
        <taxon>Bacteroidota</taxon>
        <taxon>Cytophagia</taxon>
        <taxon>Cytophagales</taxon>
        <taxon>Cyclobacteriaceae</taxon>
        <taxon>Echinicola</taxon>
    </lineage>
</organism>
<keyword evidence="5" id="KW-0809">Transit peptide</keyword>
<name>A0ABQ1V1V3_9BACT</name>
<protein>
    <recommendedName>
        <fullName evidence="2">NADH:ubiquinone reductase (non-electrogenic)</fullName>
        <ecNumber evidence="2">1.6.5.9</ecNumber>
    </recommendedName>
</protein>
<keyword evidence="6" id="KW-0560">Oxidoreductase</keyword>
<evidence type="ECO:0000256" key="7">
    <source>
        <dbReference type="ARBA" id="ARBA00023027"/>
    </source>
</evidence>
<dbReference type="EMBL" id="BMIU01000009">
    <property type="protein sequence ID" value="GGF32689.1"/>
    <property type="molecule type" value="Genomic_DNA"/>
</dbReference>
<dbReference type="Gene3D" id="3.50.50.100">
    <property type="match status" value="1"/>
</dbReference>
<evidence type="ECO:0000256" key="9">
    <source>
        <dbReference type="SAM" id="Phobius"/>
    </source>
</evidence>
<comment type="caution">
    <text evidence="12">The sequence shown here is derived from an EMBL/GenBank/DDBJ whole genome shotgun (WGS) entry which is preliminary data.</text>
</comment>
<dbReference type="Pfam" id="PF22366">
    <property type="entry name" value="NDH2_C"/>
    <property type="match status" value="1"/>
</dbReference>
<sequence length="449" mass="50695">MKAMDNVTAKHPIPNLPVSNRPKLVILGGGFAGLKLARKMVKSDYQVILLDKNNYHQFQPLFYQVATASLEPSAISFPLRRVFHHTPNVSFRMAEALEIDQDRKRLYTNVGYVDFDQLVLAMGADTNYFGIQNIMEYGTPMKTVSEALYVRNRIISNYEKAINIEDVEQRKALMNVVIVGGGPTGVELAGAIAELRNNVFPKDYPELNFKNMRVVLAEAGPKLLAGMSKQSSEKAVVYLDKLGVEIMVNAAVEDYDGLTIKIKDHESLDTKTLLWAAGVKPNHIKGLREDQMIRNGRLIVDQYNKLKGAEGIYVIGDLCVLTDDDYPKGHPQVAQVAIQQADNLAHNLKAVADNRSMKKFKYKDLGSMATVGRKLAVVDLPFIKFQGFTAWITWLFVHLMAIVGVKNRILIFMDWAWNYLSFDPALRLLIRPRYVKPKEQEELVEEKHD</sequence>
<dbReference type="EC" id="1.6.5.9" evidence="2"/>
<comment type="catalytic activity">
    <reaction evidence="8">
        <text>a quinone + NADH + H(+) = a quinol + NAD(+)</text>
        <dbReference type="Rhea" id="RHEA:46160"/>
        <dbReference type="ChEBI" id="CHEBI:15378"/>
        <dbReference type="ChEBI" id="CHEBI:24646"/>
        <dbReference type="ChEBI" id="CHEBI:57540"/>
        <dbReference type="ChEBI" id="CHEBI:57945"/>
        <dbReference type="ChEBI" id="CHEBI:132124"/>
        <dbReference type="EC" id="1.6.5.9"/>
    </reaction>
</comment>
<dbReference type="PANTHER" id="PTHR43706">
    <property type="entry name" value="NADH DEHYDROGENASE"/>
    <property type="match status" value="1"/>
</dbReference>
<feature type="domain" description="External alternative NADH-ubiquinone oxidoreductase-like C-terminal" evidence="11">
    <location>
        <begin position="365"/>
        <end position="420"/>
    </location>
</feature>
<evidence type="ECO:0000256" key="5">
    <source>
        <dbReference type="ARBA" id="ARBA00022946"/>
    </source>
</evidence>
<proteinExistence type="inferred from homology"/>
<evidence type="ECO:0000256" key="8">
    <source>
        <dbReference type="ARBA" id="ARBA00047599"/>
    </source>
</evidence>
<evidence type="ECO:0000256" key="6">
    <source>
        <dbReference type="ARBA" id="ARBA00023002"/>
    </source>
</evidence>
<keyword evidence="13" id="KW-1185">Reference proteome</keyword>
<dbReference type="InterPro" id="IPR054585">
    <property type="entry name" value="NDH2-like_C"/>
</dbReference>
<dbReference type="PRINTS" id="PR00368">
    <property type="entry name" value="FADPNR"/>
</dbReference>
<dbReference type="InterPro" id="IPR023753">
    <property type="entry name" value="FAD/NAD-binding_dom"/>
</dbReference>
<keyword evidence="9" id="KW-0812">Transmembrane</keyword>
<dbReference type="InterPro" id="IPR036188">
    <property type="entry name" value="FAD/NAD-bd_sf"/>
</dbReference>
<evidence type="ECO:0000256" key="2">
    <source>
        <dbReference type="ARBA" id="ARBA00012637"/>
    </source>
</evidence>
<reference evidence="13" key="1">
    <citation type="journal article" date="2019" name="Int. J. Syst. Evol. Microbiol.">
        <title>The Global Catalogue of Microorganisms (GCM) 10K type strain sequencing project: providing services to taxonomists for standard genome sequencing and annotation.</title>
        <authorList>
            <consortium name="The Broad Institute Genomics Platform"/>
            <consortium name="The Broad Institute Genome Sequencing Center for Infectious Disease"/>
            <person name="Wu L."/>
            <person name="Ma J."/>
        </authorList>
    </citation>
    <scope>NUCLEOTIDE SEQUENCE [LARGE SCALE GENOMIC DNA]</scope>
    <source>
        <strain evidence="13">CGMCC 1.15407</strain>
    </source>
</reference>
<dbReference type="InterPro" id="IPR045024">
    <property type="entry name" value="NDH-2"/>
</dbReference>
<dbReference type="Pfam" id="PF07992">
    <property type="entry name" value="Pyr_redox_2"/>
    <property type="match status" value="1"/>
</dbReference>
<evidence type="ECO:0000313" key="12">
    <source>
        <dbReference type="EMBL" id="GGF32689.1"/>
    </source>
</evidence>
<keyword evidence="4" id="KW-0274">FAD</keyword>
<evidence type="ECO:0000313" key="13">
    <source>
        <dbReference type="Proteomes" id="UP000647339"/>
    </source>
</evidence>
<evidence type="ECO:0000259" key="11">
    <source>
        <dbReference type="Pfam" id="PF22366"/>
    </source>
</evidence>
<comment type="similarity">
    <text evidence="1">Belongs to the NADH dehydrogenase family.</text>
</comment>
<dbReference type="Proteomes" id="UP000647339">
    <property type="component" value="Unassembled WGS sequence"/>
</dbReference>
<dbReference type="SUPFAM" id="SSF51905">
    <property type="entry name" value="FAD/NAD(P)-binding domain"/>
    <property type="match status" value="2"/>
</dbReference>
<evidence type="ECO:0000256" key="1">
    <source>
        <dbReference type="ARBA" id="ARBA00005272"/>
    </source>
</evidence>
<evidence type="ECO:0000259" key="10">
    <source>
        <dbReference type="Pfam" id="PF07992"/>
    </source>
</evidence>
<keyword evidence="3" id="KW-0285">Flavoprotein</keyword>
<keyword evidence="9" id="KW-0472">Membrane</keyword>
<feature type="transmembrane region" description="Helical" evidence="9">
    <location>
        <begin position="388"/>
        <end position="405"/>
    </location>
</feature>
<feature type="domain" description="FAD/NAD(P)-binding" evidence="10">
    <location>
        <begin position="23"/>
        <end position="341"/>
    </location>
</feature>
<evidence type="ECO:0000256" key="4">
    <source>
        <dbReference type="ARBA" id="ARBA00022827"/>
    </source>
</evidence>
<accession>A0ABQ1V1V3</accession>